<evidence type="ECO:0000256" key="14">
    <source>
        <dbReference type="ARBA" id="ARBA00047783"/>
    </source>
</evidence>
<proteinExistence type="inferred from homology"/>
<dbReference type="PANTHER" id="PTHR46417:SF1">
    <property type="entry name" value="TRNA (GUANINE-N(1)-)-METHYLTRANSFERASE"/>
    <property type="match status" value="1"/>
</dbReference>
<evidence type="ECO:0000256" key="9">
    <source>
        <dbReference type="ARBA" id="ARBA00022679"/>
    </source>
</evidence>
<evidence type="ECO:0000313" key="19">
    <source>
        <dbReference type="EMBL" id="VDN45900.1"/>
    </source>
</evidence>
<evidence type="ECO:0000256" key="8">
    <source>
        <dbReference type="ARBA" id="ARBA00022603"/>
    </source>
</evidence>
<gene>
    <name evidence="15 19" type="primary">trmD</name>
    <name evidence="19" type="ORF">PATL70BA_0062</name>
</gene>
<evidence type="ECO:0000256" key="2">
    <source>
        <dbReference type="ARBA" id="ARBA00004496"/>
    </source>
</evidence>
<evidence type="ECO:0000259" key="18">
    <source>
        <dbReference type="Pfam" id="PF01746"/>
    </source>
</evidence>
<accession>A0A3P7NX63</accession>
<keyword evidence="10 15" id="KW-0949">S-adenosyl-L-methionine</keyword>
<dbReference type="InterPro" id="IPR002649">
    <property type="entry name" value="tRNA_m1G_MeTrfase_TrmD"/>
</dbReference>
<evidence type="ECO:0000256" key="3">
    <source>
        <dbReference type="ARBA" id="ARBA00007630"/>
    </source>
</evidence>
<dbReference type="InterPro" id="IPR023148">
    <property type="entry name" value="tRNA_m1G_MeTrfase_C_sf"/>
</dbReference>
<dbReference type="Proteomes" id="UP000279029">
    <property type="component" value="Chromosome"/>
</dbReference>
<dbReference type="NCBIfam" id="NF000648">
    <property type="entry name" value="PRK00026.1"/>
    <property type="match status" value="1"/>
</dbReference>
<dbReference type="GO" id="GO:0052906">
    <property type="term" value="F:tRNA (guanine(37)-N1)-methyltransferase activity"/>
    <property type="evidence" value="ECO:0007669"/>
    <property type="project" value="UniProtKB-UniRule"/>
</dbReference>
<evidence type="ECO:0000313" key="20">
    <source>
        <dbReference type="Proteomes" id="UP000279029"/>
    </source>
</evidence>
<dbReference type="Pfam" id="PF01746">
    <property type="entry name" value="tRNA_m1G_MT"/>
    <property type="match status" value="1"/>
</dbReference>
<dbReference type="GO" id="GO:0002939">
    <property type="term" value="P:tRNA N1-guanine methylation"/>
    <property type="evidence" value="ECO:0007669"/>
    <property type="project" value="TreeGrafter"/>
</dbReference>
<dbReference type="GO" id="GO:0005829">
    <property type="term" value="C:cytosol"/>
    <property type="evidence" value="ECO:0007669"/>
    <property type="project" value="TreeGrafter"/>
</dbReference>
<evidence type="ECO:0000256" key="15">
    <source>
        <dbReference type="HAMAP-Rule" id="MF_00605"/>
    </source>
</evidence>
<evidence type="ECO:0000256" key="7">
    <source>
        <dbReference type="ARBA" id="ARBA00022490"/>
    </source>
</evidence>
<evidence type="ECO:0000256" key="10">
    <source>
        <dbReference type="ARBA" id="ARBA00022691"/>
    </source>
</evidence>
<protein>
    <recommendedName>
        <fullName evidence="6 15">tRNA (guanine-N(1)-)-methyltransferase</fullName>
        <ecNumber evidence="5 15">2.1.1.228</ecNumber>
    </recommendedName>
    <alternativeName>
        <fullName evidence="12 15">M1G-methyltransferase</fullName>
    </alternativeName>
    <alternativeName>
        <fullName evidence="13 15">tRNA [GM37] methyltransferase</fullName>
    </alternativeName>
</protein>
<evidence type="ECO:0000256" key="6">
    <source>
        <dbReference type="ARBA" id="ARBA00014679"/>
    </source>
</evidence>
<dbReference type="InterPro" id="IPR029028">
    <property type="entry name" value="Alpha/beta_knot_MTases"/>
</dbReference>
<comment type="subcellular location">
    <subcellularLocation>
        <location evidence="2 15 17">Cytoplasm</location>
    </subcellularLocation>
</comment>
<reference evidence="19 20" key="1">
    <citation type="submission" date="2018-09" db="EMBL/GenBank/DDBJ databases">
        <authorList>
            <person name="Postec A."/>
        </authorList>
    </citation>
    <scope>NUCLEOTIDE SEQUENCE [LARGE SCALE GENOMIC DNA]</scope>
    <source>
        <strain evidence="19">70B-A</strain>
    </source>
</reference>
<dbReference type="EMBL" id="LR130778">
    <property type="protein sequence ID" value="VDN45900.1"/>
    <property type="molecule type" value="Genomic_DNA"/>
</dbReference>
<evidence type="ECO:0000256" key="17">
    <source>
        <dbReference type="RuleBase" id="RU003464"/>
    </source>
</evidence>
<feature type="domain" description="tRNA methyltransferase TRMD/TRM10-type" evidence="18">
    <location>
        <begin position="1"/>
        <end position="223"/>
    </location>
</feature>
<dbReference type="InterPro" id="IPR016009">
    <property type="entry name" value="tRNA_MeTrfase_TRMD/TRM10"/>
</dbReference>
<dbReference type="Gene3D" id="1.10.1270.20">
    <property type="entry name" value="tRNA(m1g37)methyltransferase, domain 2"/>
    <property type="match status" value="1"/>
</dbReference>
<dbReference type="InterPro" id="IPR029026">
    <property type="entry name" value="tRNA_m1G_MTases_N"/>
</dbReference>
<comment type="catalytic activity">
    <reaction evidence="14 15 17">
        <text>guanosine(37) in tRNA + S-adenosyl-L-methionine = N(1)-methylguanosine(37) in tRNA + S-adenosyl-L-homocysteine + H(+)</text>
        <dbReference type="Rhea" id="RHEA:36899"/>
        <dbReference type="Rhea" id="RHEA-COMP:10145"/>
        <dbReference type="Rhea" id="RHEA-COMP:10147"/>
        <dbReference type="ChEBI" id="CHEBI:15378"/>
        <dbReference type="ChEBI" id="CHEBI:57856"/>
        <dbReference type="ChEBI" id="CHEBI:59789"/>
        <dbReference type="ChEBI" id="CHEBI:73542"/>
        <dbReference type="ChEBI" id="CHEBI:74269"/>
        <dbReference type="EC" id="2.1.1.228"/>
    </reaction>
</comment>
<evidence type="ECO:0000256" key="1">
    <source>
        <dbReference type="ARBA" id="ARBA00002634"/>
    </source>
</evidence>
<keyword evidence="11 15" id="KW-0819">tRNA processing</keyword>
<keyword evidence="9 15" id="KW-0808">Transferase</keyword>
<evidence type="ECO:0000256" key="12">
    <source>
        <dbReference type="ARBA" id="ARBA00029736"/>
    </source>
</evidence>
<comment type="function">
    <text evidence="1 15 17">Specifically methylates guanosine-37 in various tRNAs.</text>
</comment>
<dbReference type="SUPFAM" id="SSF75217">
    <property type="entry name" value="alpha/beta knot"/>
    <property type="match status" value="1"/>
</dbReference>
<dbReference type="FunFam" id="3.40.1280.10:FF:000001">
    <property type="entry name" value="tRNA (guanine-N(1)-)-methyltransferase"/>
    <property type="match status" value="1"/>
</dbReference>
<dbReference type="AlphaFoldDB" id="A0A3P7NX63"/>
<name>A0A3P7NX63_9FIRM</name>
<dbReference type="PANTHER" id="PTHR46417">
    <property type="entry name" value="TRNA (GUANINE-N(1)-)-METHYLTRANSFERASE"/>
    <property type="match status" value="1"/>
</dbReference>
<comment type="similarity">
    <text evidence="3 15 17">Belongs to the RNA methyltransferase TrmD family.</text>
</comment>
<dbReference type="OrthoDB" id="9807416at2"/>
<evidence type="ECO:0000256" key="16">
    <source>
        <dbReference type="PIRSR" id="PIRSR000386-1"/>
    </source>
</evidence>
<keyword evidence="7 15" id="KW-0963">Cytoplasm</keyword>
<evidence type="ECO:0000256" key="5">
    <source>
        <dbReference type="ARBA" id="ARBA00012807"/>
    </source>
</evidence>
<keyword evidence="8 15" id="KW-0489">Methyltransferase</keyword>
<dbReference type="RefSeq" id="WP_125138358.1">
    <property type="nucleotide sequence ID" value="NZ_LR130778.1"/>
</dbReference>
<feature type="binding site" evidence="15 16">
    <location>
        <position position="112"/>
    </location>
    <ligand>
        <name>S-adenosyl-L-methionine</name>
        <dbReference type="ChEBI" id="CHEBI:59789"/>
    </ligand>
</feature>
<dbReference type="Gene3D" id="3.40.1280.10">
    <property type="match status" value="1"/>
</dbReference>
<dbReference type="NCBIfam" id="TIGR00088">
    <property type="entry name" value="trmD"/>
    <property type="match status" value="1"/>
</dbReference>
<dbReference type="PIRSF" id="PIRSF000386">
    <property type="entry name" value="tRNA_mtase"/>
    <property type="match status" value="1"/>
</dbReference>
<keyword evidence="20" id="KW-1185">Reference proteome</keyword>
<dbReference type="EC" id="2.1.1.228" evidence="5 15"/>
<evidence type="ECO:0000256" key="4">
    <source>
        <dbReference type="ARBA" id="ARBA00011738"/>
    </source>
</evidence>
<dbReference type="FunFam" id="1.10.1270.20:FF:000001">
    <property type="entry name" value="tRNA (guanine-N(1)-)-methyltransferase"/>
    <property type="match status" value="1"/>
</dbReference>
<organism evidence="19 20">
    <name type="scientific">Petrocella atlantisensis</name>
    <dbReference type="NCBI Taxonomy" id="2173034"/>
    <lineage>
        <taxon>Bacteria</taxon>
        <taxon>Bacillati</taxon>
        <taxon>Bacillota</taxon>
        <taxon>Clostridia</taxon>
        <taxon>Lachnospirales</taxon>
        <taxon>Vallitaleaceae</taxon>
        <taxon>Petrocella</taxon>
    </lineage>
</organism>
<evidence type="ECO:0000256" key="11">
    <source>
        <dbReference type="ARBA" id="ARBA00022694"/>
    </source>
</evidence>
<feature type="binding site" evidence="15 16">
    <location>
        <begin position="132"/>
        <end position="137"/>
    </location>
    <ligand>
        <name>S-adenosyl-L-methionine</name>
        <dbReference type="ChEBI" id="CHEBI:59789"/>
    </ligand>
</feature>
<dbReference type="CDD" id="cd18080">
    <property type="entry name" value="TrmD-like"/>
    <property type="match status" value="1"/>
</dbReference>
<evidence type="ECO:0000256" key="13">
    <source>
        <dbReference type="ARBA" id="ARBA00033392"/>
    </source>
</evidence>
<comment type="subunit">
    <text evidence="4 15 17">Homodimer.</text>
</comment>
<dbReference type="KEGG" id="cbar:PATL70BA_0062"/>
<sequence>MKFNVLTLFPDMVMDSLNHSIIGKAMEKGIIQVNSINFRDFSDSKHNSVDDYPYGGGAGMVIQAQPVLDAYEDLVKKEGTSRLIYLTPQGKTFNQAMAEEFAREDQLTFLCGHYEGIDERIIDSIVTDEVSIGDFVLTGGEMAVVLIIDAVARLIPGVLKNNTSSEHESFHDYLLEYPQYSRPEIYKGMSVPKVLLSGHHKNIEIWRREQSLLRTYKKRPDLLPFANLTESDKQFLKKYCNYEVNML</sequence>
<dbReference type="HAMAP" id="MF_00605">
    <property type="entry name" value="TrmD"/>
    <property type="match status" value="1"/>
</dbReference>